<keyword evidence="1" id="KW-0472">Membrane</keyword>
<keyword evidence="1" id="KW-1133">Transmembrane helix</keyword>
<dbReference type="OrthoDB" id="6370496at2"/>
<dbReference type="Proteomes" id="UP000050416">
    <property type="component" value="Unassembled WGS sequence"/>
</dbReference>
<dbReference type="STRING" id="1305731.GCA_000934705_00505"/>
<reference evidence="2 3" key="1">
    <citation type="submission" date="2015-09" db="EMBL/GenBank/DDBJ databases">
        <title>Identification and resolution of microdiversity through metagenomic sequencing of parallel consortia.</title>
        <authorList>
            <person name="Nelson W.C."/>
            <person name="Romine M.F."/>
            <person name="Lindemann S.R."/>
        </authorList>
    </citation>
    <scope>NUCLEOTIDE SEQUENCE [LARGE SCALE GENOMIC DNA]</scope>
    <source>
        <strain evidence="2">HL-55</strain>
    </source>
</reference>
<keyword evidence="1" id="KW-0812">Transmembrane</keyword>
<evidence type="ECO:0000256" key="1">
    <source>
        <dbReference type="SAM" id="Phobius"/>
    </source>
</evidence>
<dbReference type="EMBL" id="LJZQ01000008">
    <property type="protein sequence ID" value="KPQ29182.1"/>
    <property type="molecule type" value="Genomic_DNA"/>
</dbReference>
<evidence type="ECO:0000313" key="3">
    <source>
        <dbReference type="Proteomes" id="UP000050416"/>
    </source>
</evidence>
<organism evidence="2 3">
    <name type="scientific">Marinobacter excellens HL-55</name>
    <dbReference type="NCBI Taxonomy" id="1305731"/>
    <lineage>
        <taxon>Bacteria</taxon>
        <taxon>Pseudomonadati</taxon>
        <taxon>Pseudomonadota</taxon>
        <taxon>Gammaproteobacteria</taxon>
        <taxon>Pseudomonadales</taxon>
        <taxon>Marinobacteraceae</taxon>
        <taxon>Marinobacter</taxon>
    </lineage>
</organism>
<accession>A0A0P7ZIJ5</accession>
<evidence type="ECO:0000313" key="2">
    <source>
        <dbReference type="EMBL" id="KPQ29182.1"/>
    </source>
</evidence>
<proteinExistence type="predicted"/>
<dbReference type="AlphaFoldDB" id="A0A0P7ZIJ5"/>
<sequence length="116" mass="13502">MIRKYVIAFVSLAVFLAFILAMVLMVQLHRYGIAVDVARLENLQTWAGDDDQRQAQMQQYFERCISNHRDPEDKRSPEHIRALYQCAEQHGSAEIALMVRQAPNTVEAPAPLRWFW</sequence>
<name>A0A0P7ZIJ5_9GAMM</name>
<comment type="caution">
    <text evidence="2">The sequence shown here is derived from an EMBL/GenBank/DDBJ whole genome shotgun (WGS) entry which is preliminary data.</text>
</comment>
<dbReference type="PATRIC" id="fig|1305731.5.peg.384"/>
<protein>
    <submittedName>
        <fullName evidence="2">Uncharacterized protein</fullName>
    </submittedName>
</protein>
<gene>
    <name evidence="2" type="ORF">HLUCCX14_07850</name>
</gene>
<feature type="transmembrane region" description="Helical" evidence="1">
    <location>
        <begin position="6"/>
        <end position="26"/>
    </location>
</feature>